<keyword evidence="4" id="KW-0443">Lipid metabolism</keyword>
<evidence type="ECO:0000313" key="7">
    <source>
        <dbReference type="EMBL" id="ACS42955.1"/>
    </source>
</evidence>
<dbReference type="Gene3D" id="3.30.300.30">
    <property type="match status" value="1"/>
</dbReference>
<keyword evidence="2 7" id="KW-0436">Ligase</keyword>
<sequence length="597" mass="66155">MFAKSEMTDFELFSAAGSLPVHDVLAIRTWLTPDKTLFTFLDDEGEECNRLTYLDLWRRCRAVGASLAAVSDPGDRIMLFYPPGLDFISAFIGCLMVGRVAVPSNLPARRRVDRSVNIVTDCGAKVAMGPSDQVPEFRRSFEGTKAETLQWIATDTLPLEDGPPCLPEQPSSVDMGAVAYLQYTSGSTSNPKGVMITFGNVTTNCRMIRDTLRLNQDSTMVFWQPHHHDMGLICAVLLPVVIGNHTVLMTPATFVRQPMLWIQIISRYKAEVAGGPNFAFDMATERYAPAKMEGVDLSNWRLALNGSDIVRPSTLDRFAERFGPHGYRPETFLICYGMAEAVLFLSAGPVGKKPRYAAVDIEELEQHRRVQLPTDPSRSRLLVGCGEPSWEVEAIAVEPETRRKLPVGEVGEIWIHSATVGIGYWENPEESDRTFRAHTEEDAGKNYLRTGDLGFIHPEDRQVYICGRIKDLIISEGRNVHPEDIEYTISEALAARGESKTISSVVFNVEFNDRQLIVAAVEVDRSLKRALLEKGAEIERAIRQAVAADHGVTLHRLLFIPPSSMCKTTSGKVQRGLMRQIYVNGALSALEPVGAAA</sequence>
<dbReference type="InterPro" id="IPR000873">
    <property type="entry name" value="AMP-dep_synth/lig_dom"/>
</dbReference>
<evidence type="ECO:0000256" key="3">
    <source>
        <dbReference type="ARBA" id="ARBA00022832"/>
    </source>
</evidence>
<dbReference type="Pfam" id="PF23024">
    <property type="entry name" value="AMP-dom_DIP2-like"/>
    <property type="match status" value="1"/>
</dbReference>
<dbReference type="KEGG" id="mea:Mex_2p0014"/>
<dbReference type="Gene3D" id="3.40.50.12780">
    <property type="entry name" value="N-terminal domain of ligase-like"/>
    <property type="match status" value="1"/>
</dbReference>
<dbReference type="SUPFAM" id="SSF56801">
    <property type="entry name" value="Acetyl-CoA synthetase-like"/>
    <property type="match status" value="1"/>
</dbReference>
<feature type="domain" description="AMP-dependent synthetase/ligase" evidence="5">
    <location>
        <begin position="32"/>
        <end position="425"/>
    </location>
</feature>
<evidence type="ECO:0000256" key="4">
    <source>
        <dbReference type="ARBA" id="ARBA00023098"/>
    </source>
</evidence>
<dbReference type="InterPro" id="IPR025110">
    <property type="entry name" value="AMP-bd_C"/>
</dbReference>
<dbReference type="InterPro" id="IPR042099">
    <property type="entry name" value="ANL_N_sf"/>
</dbReference>
<comment type="similarity">
    <text evidence="1">Belongs to the ATP-dependent AMP-binding enzyme family.</text>
</comment>
<evidence type="ECO:0000259" key="5">
    <source>
        <dbReference type="Pfam" id="PF00501"/>
    </source>
</evidence>
<reference evidence="7 8" key="1">
    <citation type="journal article" date="2009" name="PLoS ONE">
        <title>Methylobacterium genome sequences: a reference blueprint to investigate microbial metabolism of C1 compounds from natural and industrial sources.</title>
        <authorList>
            <person name="Vuilleumier S."/>
            <person name="Chistoserdova L."/>
            <person name="Lee M.-C."/>
            <person name="Bringel F."/>
            <person name="Lajus A."/>
            <person name="Zhou Y."/>
            <person name="Gourion B."/>
            <person name="Barbe V."/>
            <person name="Chang J."/>
            <person name="Cruveiller S."/>
            <person name="Dossat C."/>
            <person name="Gillett W."/>
            <person name="Gruffaz C."/>
            <person name="Haugen E."/>
            <person name="Hourcade E."/>
            <person name="Levy R."/>
            <person name="Mangenot S."/>
            <person name="Muller E."/>
            <person name="Nadalig T."/>
            <person name="Pagni M."/>
            <person name="Penny C."/>
            <person name="Peyraud R."/>
            <person name="Robinson D.G."/>
            <person name="Roche D."/>
            <person name="Rouy Z."/>
            <person name="Saenampechek C."/>
            <person name="Salvignol G."/>
            <person name="Vallenet D."/>
            <person name="Wu Z."/>
            <person name="Marx C.J."/>
            <person name="Vorholt J.A."/>
            <person name="Olson M.V."/>
            <person name="Kaul R."/>
            <person name="Weissenbach J."/>
            <person name="Medigue C."/>
            <person name="Lidstrom M.E."/>
        </authorList>
    </citation>
    <scope>NUCLEOTIDE SEQUENCE [LARGE SCALE GENOMIC DNA]</scope>
    <source>
        <strain evidence="8">ATCC 14718 / DSM 1338 / JCM 2805 / NCIMB 9133 / AM1</strain>
    </source>
</reference>
<dbReference type="PANTHER" id="PTHR22754:SF32">
    <property type="entry name" value="DISCO-INTERACTING PROTEIN 2"/>
    <property type="match status" value="1"/>
</dbReference>
<evidence type="ECO:0000313" key="8">
    <source>
        <dbReference type="Proteomes" id="UP000009081"/>
    </source>
</evidence>
<dbReference type="OrthoDB" id="9803968at2"/>
<dbReference type="GO" id="GO:0070566">
    <property type="term" value="F:adenylyltransferase activity"/>
    <property type="evidence" value="ECO:0007669"/>
    <property type="project" value="TreeGrafter"/>
</dbReference>
<dbReference type="InterPro" id="IPR045851">
    <property type="entry name" value="AMP-bd_C_sf"/>
</dbReference>
<geneLocation type="plasmid" evidence="7 8">
    <name>megaplasmid</name>
</geneLocation>
<evidence type="ECO:0000256" key="2">
    <source>
        <dbReference type="ARBA" id="ARBA00022598"/>
    </source>
</evidence>
<dbReference type="InterPro" id="IPR040097">
    <property type="entry name" value="FAAL/FAAC"/>
</dbReference>
<dbReference type="CDD" id="cd05931">
    <property type="entry name" value="FAAL"/>
    <property type="match status" value="1"/>
</dbReference>
<dbReference type="GO" id="GO:0071766">
    <property type="term" value="P:Actinobacterium-type cell wall biogenesis"/>
    <property type="evidence" value="ECO:0007669"/>
    <property type="project" value="UniProtKB-ARBA"/>
</dbReference>
<evidence type="ECO:0000259" key="6">
    <source>
        <dbReference type="Pfam" id="PF23024"/>
    </source>
</evidence>
<name>C5B3C3_METEA</name>
<dbReference type="InterPro" id="IPR020845">
    <property type="entry name" value="AMP-binding_CS"/>
</dbReference>
<dbReference type="EC" id="6.2.1.3" evidence="7"/>
<dbReference type="FunFam" id="3.40.50.12780:FF:000013">
    <property type="entry name" value="Long-chain-fatty-acid--AMP ligase FadD32"/>
    <property type="match status" value="1"/>
</dbReference>
<feature type="domain" description="AMP-binding enzyme C-terminal" evidence="6">
    <location>
        <begin position="471"/>
        <end position="589"/>
    </location>
</feature>
<dbReference type="GO" id="GO:0006633">
    <property type="term" value="P:fatty acid biosynthetic process"/>
    <property type="evidence" value="ECO:0007669"/>
    <property type="project" value="TreeGrafter"/>
</dbReference>
<evidence type="ECO:0000256" key="1">
    <source>
        <dbReference type="ARBA" id="ARBA00006432"/>
    </source>
</evidence>
<gene>
    <name evidence="7" type="ordered locus">MexAM1_META2p0014</name>
</gene>
<keyword evidence="3" id="KW-0276">Fatty acid metabolism</keyword>
<dbReference type="PANTHER" id="PTHR22754">
    <property type="entry name" value="DISCO-INTERACTING PROTEIN 2 DIP2 -RELATED"/>
    <property type="match status" value="1"/>
</dbReference>
<dbReference type="Proteomes" id="UP000009081">
    <property type="component" value="Plasmid megaplasmid"/>
</dbReference>
<proteinExistence type="inferred from homology"/>
<dbReference type="GO" id="GO:0005886">
    <property type="term" value="C:plasma membrane"/>
    <property type="evidence" value="ECO:0007669"/>
    <property type="project" value="TreeGrafter"/>
</dbReference>
<dbReference type="Pfam" id="PF00501">
    <property type="entry name" value="AMP-binding"/>
    <property type="match status" value="1"/>
</dbReference>
<dbReference type="EMBL" id="CP001511">
    <property type="protein sequence ID" value="ACS42955.1"/>
    <property type="molecule type" value="Genomic_DNA"/>
</dbReference>
<dbReference type="AlphaFoldDB" id="C5B3C3"/>
<keyword evidence="7" id="KW-0614">Plasmid</keyword>
<dbReference type="HOGENOM" id="CLU_000022_23_7_5"/>
<dbReference type="PROSITE" id="PS00455">
    <property type="entry name" value="AMP_BINDING"/>
    <property type="match status" value="1"/>
</dbReference>
<organism evidence="7 8">
    <name type="scientific">Methylorubrum extorquens (strain ATCC 14718 / DSM 1338 / JCM 2805 / NCIMB 9133 / AM1)</name>
    <name type="common">Methylobacterium extorquens</name>
    <dbReference type="NCBI Taxonomy" id="272630"/>
    <lineage>
        <taxon>Bacteria</taxon>
        <taxon>Pseudomonadati</taxon>
        <taxon>Pseudomonadota</taxon>
        <taxon>Alphaproteobacteria</taxon>
        <taxon>Hyphomicrobiales</taxon>
        <taxon>Methylobacteriaceae</taxon>
        <taxon>Methylorubrum</taxon>
    </lineage>
</organism>
<protein>
    <submittedName>
        <fullName evidence="7">Fatty-acid--CoA ligase (Acyl-CoA synthetase)</fullName>
        <ecNumber evidence="7">6.2.1.3</ecNumber>
    </submittedName>
</protein>
<keyword evidence="8" id="KW-1185">Reference proteome</keyword>
<dbReference type="GO" id="GO:0004467">
    <property type="term" value="F:long-chain fatty acid-CoA ligase activity"/>
    <property type="evidence" value="ECO:0007669"/>
    <property type="project" value="UniProtKB-EC"/>
</dbReference>
<accession>C5B3C3</accession>